<evidence type="ECO:0000313" key="2">
    <source>
        <dbReference type="EMBL" id="QHT89137.1"/>
    </source>
</evidence>
<feature type="region of interest" description="Disordered" evidence="1">
    <location>
        <begin position="1"/>
        <end position="33"/>
    </location>
</feature>
<reference evidence="2" key="1">
    <citation type="journal article" date="2020" name="Nature">
        <title>Giant virus diversity and host interactions through global metagenomics.</title>
        <authorList>
            <person name="Schulz F."/>
            <person name="Roux S."/>
            <person name="Paez-Espino D."/>
            <person name="Jungbluth S."/>
            <person name="Walsh D.A."/>
            <person name="Denef V.J."/>
            <person name="McMahon K.D."/>
            <person name="Konstantinidis K.T."/>
            <person name="Eloe-Fadrosh E.A."/>
            <person name="Kyrpides N.C."/>
            <person name="Woyke T."/>
        </authorList>
    </citation>
    <scope>NUCLEOTIDE SEQUENCE</scope>
    <source>
        <strain evidence="2">GVMAG-M-3300023184-53</strain>
    </source>
</reference>
<dbReference type="EMBL" id="MN740136">
    <property type="protein sequence ID" value="QHT89137.1"/>
    <property type="molecule type" value="Genomic_DNA"/>
</dbReference>
<dbReference type="AlphaFoldDB" id="A0A6C0I9S7"/>
<feature type="compositionally biased region" description="Acidic residues" evidence="1">
    <location>
        <begin position="1"/>
        <end position="14"/>
    </location>
</feature>
<proteinExistence type="predicted"/>
<name>A0A6C0I9S7_9ZZZZ</name>
<accession>A0A6C0I9S7</accession>
<evidence type="ECO:0000256" key="1">
    <source>
        <dbReference type="SAM" id="MobiDB-lite"/>
    </source>
</evidence>
<sequence>MDSDLEDEYSEPESVDSSGELSGYESLDESQENVNTERIKTLLSDKYYLILELNGGKIDPELFKMELSKINKSLESTENIEITNEEIEFSALLDESSKKVDPETLNKLKKAYNTIYNSQTESVPEKSTADNDILDILEYYQDLELNELKNLIKRLKLKLRIPSKSDPKFEEKWKIFWELIIPYLPSYKTKLNITKPGISTYEVKSVYTYIKEDLKNAKNDNILNEKDKAQIKELESIKNNLLSMEKSNLIDCIVKGKDNYIQVDNYIDKLFNKKIHILKFYHIPVTTTKEPRDIKDQLTSILIGLEYPKEKLPSNINDLEKILIEKYSIPPSMYYNKTFESVIPFEPRNLTFKYNSRTPIVIVKKAPVPANVKLDNTDYYESFLPITNELYSKLHGKNSKNVEYIWVLLYKIENTGKYIFRKFTDFNEYLTELKKKLTDTDQIYQIEQYLQSGLKLPPLKYRKNQIPGIDFVADWQRKLAIRKLKNIDIEKIIFRISNGDVQSYYNKLNNVIFLLKTYPEIIPTLNTYEKLYSFVLFERYNKPTIEERIKTIDLLKKSLDIPFKYKLIGNVIITKKAKQIELLLYDLTDNYNLTAYNLTAYKLSNIIKQMGPRTILNFTNEKLIILIRNVNVNYELLTRKQKPKTVIQPLQESVNYKSFSIKELEALISQENLKLNRLRGNDLKNVKKKIAELKKTVVSKILLITRVKRALLKRKKVPTRVEIKKYHTLNENLIFEVIQAYKRKLITDNYKTHNLIISLELYDLNDLYYKLNYIDKPVYENIKKNIKLENELNYYFMRSLKELNDYLKLNEIADITEILEYFPENYISQNKIVDYYGNDLFLQLYNNMNPVNFYNEKLQRQYNNLISKFTIKPEEPDKYQMVLYNPSTRKFGKNAYDGYLFKVYRLEKNLKTGLPGTVEVTREVEHPRLGTRYVVREIIEKPGNTYYIKLPIINPQNPNDNFRWVEVPTSAVGMYPLNYDTCSRFNKNESECVKSVGISGSKCVYSGDKCVAEYSLKK</sequence>
<protein>
    <submittedName>
        <fullName evidence="2">Uncharacterized protein</fullName>
    </submittedName>
</protein>
<organism evidence="2">
    <name type="scientific">viral metagenome</name>
    <dbReference type="NCBI Taxonomy" id="1070528"/>
    <lineage>
        <taxon>unclassified sequences</taxon>
        <taxon>metagenomes</taxon>
        <taxon>organismal metagenomes</taxon>
    </lineage>
</organism>